<keyword evidence="7" id="KW-0378">Hydrolase</keyword>
<evidence type="ECO:0000256" key="10">
    <source>
        <dbReference type="ARBA" id="ARBA00023134"/>
    </source>
</evidence>
<dbReference type="GO" id="GO:0005829">
    <property type="term" value="C:cytosol"/>
    <property type="evidence" value="ECO:0007669"/>
    <property type="project" value="TreeGrafter"/>
</dbReference>
<evidence type="ECO:0000256" key="7">
    <source>
        <dbReference type="ARBA" id="ARBA00022801"/>
    </source>
</evidence>
<dbReference type="GO" id="GO:0005783">
    <property type="term" value="C:endoplasmic reticulum"/>
    <property type="evidence" value="ECO:0007669"/>
    <property type="project" value="UniProtKB-SubCell"/>
</dbReference>
<keyword evidence="9 15" id="KW-0694">RNA-binding</keyword>
<comment type="similarity">
    <text evidence="4 15">Belongs to the GTP-binding SRP family. SRP54 subfamily.</text>
</comment>
<comment type="subcellular location">
    <subcellularLocation>
        <location evidence="3 15">Cytoplasm</location>
    </subcellularLocation>
    <subcellularLocation>
        <location evidence="1">Endoplasmic reticulum</location>
    </subcellularLocation>
    <subcellularLocation>
        <location evidence="2">Nucleus speckle</location>
    </subcellularLocation>
</comment>
<accession>A0A915J2D4</accession>
<dbReference type="InterPro" id="IPR003593">
    <property type="entry name" value="AAA+_ATPase"/>
</dbReference>
<keyword evidence="5 15" id="KW-0963">Cytoplasm</keyword>
<dbReference type="SMART" id="SM00962">
    <property type="entry name" value="SRP54"/>
    <property type="match status" value="1"/>
</dbReference>
<comment type="catalytic activity">
    <reaction evidence="14">
        <text>GTP + H2O = GDP + phosphate + H(+)</text>
        <dbReference type="Rhea" id="RHEA:19669"/>
        <dbReference type="ChEBI" id="CHEBI:15377"/>
        <dbReference type="ChEBI" id="CHEBI:15378"/>
        <dbReference type="ChEBI" id="CHEBI:37565"/>
        <dbReference type="ChEBI" id="CHEBI:43474"/>
        <dbReference type="ChEBI" id="CHEBI:58189"/>
        <dbReference type="EC" id="3.6.5.4"/>
    </reaction>
    <physiologicalReaction direction="left-to-right" evidence="14">
        <dbReference type="Rhea" id="RHEA:19670"/>
    </physiologicalReaction>
</comment>
<keyword evidence="18" id="KW-1185">Reference proteome</keyword>
<evidence type="ECO:0000256" key="11">
    <source>
        <dbReference type="ARBA" id="ARBA00023135"/>
    </source>
</evidence>
<proteinExistence type="inferred from homology"/>
<dbReference type="Proteomes" id="UP000887565">
    <property type="component" value="Unplaced"/>
</dbReference>
<dbReference type="NCBIfam" id="TIGR01425">
    <property type="entry name" value="SRP54_euk"/>
    <property type="match status" value="1"/>
</dbReference>
<dbReference type="GO" id="GO:0016607">
    <property type="term" value="C:nuclear speck"/>
    <property type="evidence" value="ECO:0007669"/>
    <property type="project" value="UniProtKB-SubCell"/>
</dbReference>
<evidence type="ECO:0000256" key="13">
    <source>
        <dbReference type="ARBA" id="ARBA00023274"/>
    </source>
</evidence>
<dbReference type="PANTHER" id="PTHR11564:SF5">
    <property type="entry name" value="SIGNAL RECOGNITION PARTICLE SUBUNIT SRP54"/>
    <property type="match status" value="1"/>
</dbReference>
<evidence type="ECO:0000256" key="2">
    <source>
        <dbReference type="ARBA" id="ARBA00004324"/>
    </source>
</evidence>
<dbReference type="InterPro" id="IPR027417">
    <property type="entry name" value="P-loop_NTPase"/>
</dbReference>
<evidence type="ECO:0000256" key="9">
    <source>
        <dbReference type="ARBA" id="ARBA00022884"/>
    </source>
</evidence>
<dbReference type="GO" id="GO:0006616">
    <property type="term" value="P:SRP-dependent cotranslational protein targeting to membrane, translocation"/>
    <property type="evidence" value="ECO:0007669"/>
    <property type="project" value="TreeGrafter"/>
</dbReference>
<dbReference type="InterPro" id="IPR036891">
    <property type="entry name" value="Signal_recog_part_SRP54_M_sf"/>
</dbReference>
<keyword evidence="8" id="KW-0256">Endoplasmic reticulum</keyword>
<dbReference type="FunFam" id="1.10.260.30:FF:000002">
    <property type="entry name" value="Signal recognition particle 54 kDa protein"/>
    <property type="match status" value="1"/>
</dbReference>
<comment type="domain">
    <text evidence="15">The NG domain, also named G domain, is a special guanosine triphosphatase (GTPase) domain, which binds GTP and forms a guanosine 5'-triphosphate (GTP)-dependent complex with a homologous NG domain in the SRP receptor subunit SRPRA. The two NG domains undergo cooperative rearrangements upon their assembly, which culminate in the reciprocal activation of the GTPase activity of one another. SRP receptor compaction upon binding with cargo-loaded SRP and GTPase rearrangement drive SRP-mediated cotranslational protein translocation into the ER.</text>
</comment>
<reference evidence="19" key="1">
    <citation type="submission" date="2022-11" db="UniProtKB">
        <authorList>
            <consortium name="WormBaseParasite"/>
        </authorList>
    </citation>
    <scope>IDENTIFICATION</scope>
</reference>
<evidence type="ECO:0000256" key="6">
    <source>
        <dbReference type="ARBA" id="ARBA00022741"/>
    </source>
</evidence>
<protein>
    <recommendedName>
        <fullName evidence="15">Signal recognition particle 54 kDa protein</fullName>
    </recommendedName>
</protein>
<keyword evidence="6 15" id="KW-0547">Nucleotide-binding</keyword>
<dbReference type="InterPro" id="IPR000897">
    <property type="entry name" value="SRP54_GTPase_dom"/>
</dbReference>
<evidence type="ECO:0000256" key="4">
    <source>
        <dbReference type="ARBA" id="ARBA00005450"/>
    </source>
</evidence>
<dbReference type="CDD" id="cd17875">
    <property type="entry name" value="SRP54_G"/>
    <property type="match status" value="1"/>
</dbReference>
<evidence type="ECO:0000256" key="8">
    <source>
        <dbReference type="ARBA" id="ARBA00022824"/>
    </source>
</evidence>
<sequence length="451" mass="50537">MNFEDMPAGMNRRRLIQKCVFQELLVDPNVKPWQPVKGRPNVIMFVGLQGSGKTTTCTKLAYYYQKKGWKVCLICADTFRAGAFDQLKQNATKARIPFYGSYTEMDPVVIAAEGVEKFKKENFEIIVVDTSGRHKQEESLFEEMLQVSNAVRPDNVIFVMDASIGQACETQASSMLCMARAFKEKVDVASVIVTKLDGHAKGGGAMSAVAATRSPIIFIATGEHIDDFEPFKVKPFVQKLLGMGDIEGLIDKVNELKLDENEELIEKLKHGQFTLRDMYEQFQNIMKMGPFSQIMSMIPGFGQDFMTKGNEQESMKRLKRLMTMMDSMTDRELDSLKATELFQKQPGRIARVARGSGTSVGEVKELLQQYKKFAEMVKKMGSIKGLFKGGDMSAKNVNPTQMSKLNQQMAKMMDPRVLHQMGKGGMSGLQNMMKQLQSAAGTMEKPGKRSH</sequence>
<feature type="domain" description="AAA+ ATPase" evidence="16">
    <location>
        <begin position="39"/>
        <end position="223"/>
    </location>
</feature>
<dbReference type="Gene3D" id="1.20.120.140">
    <property type="entry name" value="Signal recognition particle SRP54, nucleotide-binding domain"/>
    <property type="match status" value="1"/>
</dbReference>
<dbReference type="InterPro" id="IPR004125">
    <property type="entry name" value="Signal_recog_particle_SRP54_M"/>
</dbReference>
<dbReference type="GO" id="GO:0003924">
    <property type="term" value="F:GTPase activity"/>
    <property type="evidence" value="ECO:0007669"/>
    <property type="project" value="UniProtKB-UniRule"/>
</dbReference>
<evidence type="ECO:0000256" key="5">
    <source>
        <dbReference type="ARBA" id="ARBA00022490"/>
    </source>
</evidence>
<organism evidence="18 19">
    <name type="scientific">Romanomermis culicivorax</name>
    <name type="common">Nematode worm</name>
    <dbReference type="NCBI Taxonomy" id="13658"/>
    <lineage>
        <taxon>Eukaryota</taxon>
        <taxon>Metazoa</taxon>
        <taxon>Ecdysozoa</taxon>
        <taxon>Nematoda</taxon>
        <taxon>Enoplea</taxon>
        <taxon>Dorylaimia</taxon>
        <taxon>Mermithida</taxon>
        <taxon>Mermithoidea</taxon>
        <taxon>Mermithidae</taxon>
        <taxon>Romanomermis</taxon>
    </lineage>
</organism>
<keyword evidence="12" id="KW-0539">Nucleus</keyword>
<evidence type="ECO:0000256" key="14">
    <source>
        <dbReference type="ARBA" id="ARBA00048157"/>
    </source>
</evidence>
<dbReference type="OMA" id="GMTGQDA"/>
<dbReference type="GO" id="GO:0005525">
    <property type="term" value="F:GTP binding"/>
    <property type="evidence" value="ECO:0007669"/>
    <property type="project" value="UniProtKB-UniRule"/>
</dbReference>
<dbReference type="Gene3D" id="1.10.260.30">
    <property type="entry name" value="Signal recognition particle, SRP54 subunit, M-domain"/>
    <property type="match status" value="1"/>
</dbReference>
<dbReference type="InterPro" id="IPR006325">
    <property type="entry name" value="SRP54_euk"/>
</dbReference>
<evidence type="ECO:0000313" key="19">
    <source>
        <dbReference type="WBParaSite" id="nRc.2.0.1.t20626-RA"/>
    </source>
</evidence>
<dbReference type="PANTHER" id="PTHR11564">
    <property type="entry name" value="SIGNAL RECOGNITION PARTICLE 54K PROTEIN SRP54"/>
    <property type="match status" value="1"/>
</dbReference>
<evidence type="ECO:0000256" key="12">
    <source>
        <dbReference type="ARBA" id="ARBA00023242"/>
    </source>
</evidence>
<evidence type="ECO:0000256" key="15">
    <source>
        <dbReference type="RuleBase" id="RU364034"/>
    </source>
</evidence>
<dbReference type="Gene3D" id="3.40.50.300">
    <property type="entry name" value="P-loop containing nucleotide triphosphate hydrolases"/>
    <property type="match status" value="1"/>
</dbReference>
<dbReference type="FunFam" id="3.40.50.300:FF:000022">
    <property type="entry name" value="Signal recognition particle 54 kDa subunit"/>
    <property type="match status" value="1"/>
</dbReference>
<dbReference type="GO" id="GO:0030942">
    <property type="term" value="F:endoplasmic reticulum signal peptide binding"/>
    <property type="evidence" value="ECO:0007669"/>
    <property type="project" value="TreeGrafter"/>
</dbReference>
<dbReference type="Pfam" id="PF00448">
    <property type="entry name" value="SRP54"/>
    <property type="match status" value="1"/>
</dbReference>
<name>A0A915J2D4_ROMCU</name>
<evidence type="ECO:0000256" key="1">
    <source>
        <dbReference type="ARBA" id="ARBA00004240"/>
    </source>
</evidence>
<dbReference type="GO" id="GO:0008312">
    <property type="term" value="F:7S RNA binding"/>
    <property type="evidence" value="ECO:0007669"/>
    <property type="project" value="UniProtKB-UniRule"/>
</dbReference>
<comment type="domain">
    <text evidence="15">The M domain binds the 7SL RNA in presence of SRP19 and binds the signal sequence of presecretory proteins.</text>
</comment>
<comment type="function">
    <text evidence="15">Component of the signal recognition particle (SRP) complex, a ribonucleoprotein complex that mediates the cotranslational targeting of secretory and membrane proteins to the endoplasmic reticulum (ER).</text>
</comment>
<feature type="domain" description="SRP54-type proteins GTP-binding" evidence="17">
    <location>
        <begin position="40"/>
        <end position="242"/>
    </location>
</feature>
<dbReference type="InterPro" id="IPR042101">
    <property type="entry name" value="SRP54_N_sf"/>
</dbReference>
<dbReference type="Pfam" id="PF02978">
    <property type="entry name" value="SRP_SPB"/>
    <property type="match status" value="1"/>
</dbReference>
<keyword evidence="10 15" id="KW-0342">GTP-binding</keyword>
<dbReference type="AlphaFoldDB" id="A0A915J2D4"/>
<dbReference type="InterPro" id="IPR022941">
    <property type="entry name" value="SRP54"/>
</dbReference>
<dbReference type="GO" id="GO:0005786">
    <property type="term" value="C:signal recognition particle, endoplasmic reticulum targeting"/>
    <property type="evidence" value="ECO:0007669"/>
    <property type="project" value="UniProtKB-UniRule"/>
</dbReference>
<dbReference type="SUPFAM" id="SSF52540">
    <property type="entry name" value="P-loop containing nucleoside triphosphate hydrolases"/>
    <property type="match status" value="1"/>
</dbReference>
<evidence type="ECO:0000256" key="3">
    <source>
        <dbReference type="ARBA" id="ARBA00004496"/>
    </source>
</evidence>
<evidence type="ECO:0000259" key="16">
    <source>
        <dbReference type="SMART" id="SM00382"/>
    </source>
</evidence>
<evidence type="ECO:0000313" key="18">
    <source>
        <dbReference type="Proteomes" id="UP000887565"/>
    </source>
</evidence>
<dbReference type="SUPFAM" id="SSF47446">
    <property type="entry name" value="Signal peptide-binding domain"/>
    <property type="match status" value="1"/>
</dbReference>
<dbReference type="SMART" id="SM00382">
    <property type="entry name" value="AAA"/>
    <property type="match status" value="1"/>
</dbReference>
<keyword evidence="11 15" id="KW-0733">Signal recognition particle</keyword>
<dbReference type="WBParaSite" id="nRc.2.0.1.t20626-RA">
    <property type="protein sequence ID" value="nRc.2.0.1.t20626-RA"/>
    <property type="gene ID" value="nRc.2.0.1.g20626"/>
</dbReference>
<evidence type="ECO:0000259" key="17">
    <source>
        <dbReference type="SMART" id="SM00962"/>
    </source>
</evidence>
<keyword evidence="13 15" id="KW-0687">Ribonucleoprotein</keyword>